<gene>
    <name evidence="13" type="ORF">I6L31_05555</name>
</gene>
<evidence type="ECO:0000256" key="3">
    <source>
        <dbReference type="ARBA" id="ARBA00010982"/>
    </source>
</evidence>
<comment type="function">
    <text evidence="1">Catalyzes thiolytic cleavage of beta-ketoadipyl-CoA to succinyl-CoA and acetyl-CoA.</text>
</comment>
<dbReference type="Pfam" id="PF00108">
    <property type="entry name" value="Thiolase_N"/>
    <property type="match status" value="1"/>
</dbReference>
<dbReference type="Proteomes" id="UP000827069">
    <property type="component" value="Chromosome"/>
</dbReference>
<keyword evidence="7 10" id="KW-0012">Acyltransferase</keyword>
<dbReference type="InterPro" id="IPR020617">
    <property type="entry name" value="Thiolase_C"/>
</dbReference>
<feature type="domain" description="Thiolase C-terminal" evidence="12">
    <location>
        <begin position="268"/>
        <end position="389"/>
    </location>
</feature>
<accession>A0ABD7F739</accession>
<evidence type="ECO:0000256" key="8">
    <source>
        <dbReference type="ARBA" id="ARBA00041222"/>
    </source>
</evidence>
<evidence type="ECO:0000256" key="4">
    <source>
        <dbReference type="ARBA" id="ARBA00012233"/>
    </source>
</evidence>
<reference evidence="13 14" key="1">
    <citation type="submission" date="2021-07" db="EMBL/GenBank/DDBJ databases">
        <title>FDA dAtabase for Regulatory Grade micrObial Sequences (FDA-ARGOS): Supporting development and validation of Infectious Disease Dx tests.</title>
        <authorList>
            <person name="Sproer C."/>
            <person name="Gronow S."/>
            <person name="Severitt S."/>
            <person name="Schroder I."/>
            <person name="Tallon L."/>
            <person name="Sadzewicz L."/>
            <person name="Zhao X."/>
            <person name="Boylan J."/>
            <person name="Ott S."/>
            <person name="Bowen H."/>
            <person name="Vavikolanu K."/>
            <person name="Mehta A."/>
            <person name="Aluvathingal J."/>
            <person name="Nadendla S."/>
            <person name="Lowell S."/>
            <person name="Myers T."/>
            <person name="Yan Y."/>
        </authorList>
    </citation>
    <scope>NUCLEOTIDE SEQUENCE [LARGE SCALE GENOMIC DNA]</scope>
    <source>
        <strain evidence="13 14">FDAARGOS_1401</strain>
    </source>
</reference>
<dbReference type="InterPro" id="IPR020616">
    <property type="entry name" value="Thiolase_N"/>
</dbReference>
<comment type="similarity">
    <text evidence="3 10">Belongs to the thiolase-like superfamily. Thiolase family.</text>
</comment>
<dbReference type="FunFam" id="3.40.47.10:FF:000010">
    <property type="entry name" value="Acetyl-CoA acetyltransferase (Thiolase)"/>
    <property type="match status" value="1"/>
</dbReference>
<dbReference type="PROSITE" id="PS00099">
    <property type="entry name" value="THIOLASE_3"/>
    <property type="match status" value="1"/>
</dbReference>
<dbReference type="RefSeq" id="WP_005005136.1">
    <property type="nucleotide sequence ID" value="NZ_CP079898.1"/>
</dbReference>
<dbReference type="AlphaFoldDB" id="A0ABD7F739"/>
<evidence type="ECO:0000313" key="13">
    <source>
        <dbReference type="EMBL" id="QXZ24223.1"/>
    </source>
</evidence>
<comment type="pathway">
    <text evidence="2">Aromatic compound metabolism; beta-ketoadipate pathway; acetyl-CoA and succinyl-CoA from 3-oxoadipate: step 2/2.</text>
</comment>
<feature type="active site" description="Proton acceptor" evidence="9">
    <location>
        <position position="377"/>
    </location>
</feature>
<dbReference type="GO" id="GO:0033812">
    <property type="term" value="F:3-oxoadipyl-CoA thiolase activity"/>
    <property type="evidence" value="ECO:0007669"/>
    <property type="project" value="UniProtKB-EC"/>
</dbReference>
<dbReference type="PANTHER" id="PTHR18919:SF164">
    <property type="entry name" value="ACETYL-COA ACETYLTRANSFERASE"/>
    <property type="match status" value="1"/>
</dbReference>
<dbReference type="InterPro" id="IPR020610">
    <property type="entry name" value="Thiolase_AS"/>
</dbReference>
<dbReference type="SUPFAM" id="SSF53901">
    <property type="entry name" value="Thiolase-like"/>
    <property type="match status" value="2"/>
</dbReference>
<feature type="active site" description="Proton acceptor" evidence="9">
    <location>
        <position position="347"/>
    </location>
</feature>
<dbReference type="EC" id="2.3.1.174" evidence="4"/>
<name>A0ABD7F739_9GAMM</name>
<protein>
    <recommendedName>
        <fullName evidence="5">Beta-ketoadipyl-CoA thiolase</fullName>
        <ecNumber evidence="4">2.3.1.174</ecNumber>
    </recommendedName>
    <alternativeName>
        <fullName evidence="8">3-oxoadipyl-CoA thiolase</fullName>
    </alternativeName>
</protein>
<dbReference type="InterPro" id="IPR016039">
    <property type="entry name" value="Thiolase-like"/>
</dbReference>
<organism evidence="13 14">
    <name type="scientific">Acinetobacter septicus</name>
    <dbReference type="NCBI Taxonomy" id="465797"/>
    <lineage>
        <taxon>Bacteria</taxon>
        <taxon>Pseudomonadati</taxon>
        <taxon>Pseudomonadota</taxon>
        <taxon>Gammaproteobacteria</taxon>
        <taxon>Moraxellales</taxon>
        <taxon>Moraxellaceae</taxon>
        <taxon>Acinetobacter</taxon>
    </lineage>
</organism>
<dbReference type="PIRSF" id="PIRSF000429">
    <property type="entry name" value="Ac-CoA_Ac_transf"/>
    <property type="match status" value="1"/>
</dbReference>
<evidence type="ECO:0000256" key="7">
    <source>
        <dbReference type="ARBA" id="ARBA00023315"/>
    </source>
</evidence>
<evidence type="ECO:0000259" key="11">
    <source>
        <dbReference type="Pfam" id="PF00108"/>
    </source>
</evidence>
<feature type="domain" description="Thiolase N-terminal" evidence="11">
    <location>
        <begin position="4"/>
        <end position="261"/>
    </location>
</feature>
<proteinExistence type="inferred from homology"/>
<evidence type="ECO:0000256" key="10">
    <source>
        <dbReference type="RuleBase" id="RU003557"/>
    </source>
</evidence>
<dbReference type="EMBL" id="CP079898">
    <property type="protein sequence ID" value="QXZ24223.1"/>
    <property type="molecule type" value="Genomic_DNA"/>
</dbReference>
<sequence length="392" mass="41318">MTKIVIVAATRTPMGSFQGSLSGLSAPDLGAVAIQAALKQTNIPVDEIDEVIMGCVLPAGVKQGPARQAMRKAGLPDHVGATTINKVCGSGMKAAMQASDAIKADSIKIAVVGGMESMSNAPYLLPKARTGYRMGHGQVIDHMFMDGLEDAYTGRAMGSFAQDMADQKSYTREQMDEFAIRSLTRAQKAIQEGYFEAEIVPVTVTTRKGDVVVDTDENPGNAKIDKIPTLRPAFAKDGTITAANSSSISDGASALLITSEQEAKQRGLKVLAEIKAYTTNSQLPEEFTIAPVGAIEKLLKKVGWSAEEVDLWEINEAFAMVTMAAIDAFKLDPEKVNINGGACALGHPLGSSGSRIIVTLIHALKRLGKRKGIAALCIGGGEATAIAIEIVD</sequence>
<keyword evidence="6 10" id="KW-0808">Transferase</keyword>
<dbReference type="NCBIfam" id="TIGR01930">
    <property type="entry name" value="AcCoA-C-Actrans"/>
    <property type="match status" value="1"/>
</dbReference>
<evidence type="ECO:0000256" key="6">
    <source>
        <dbReference type="ARBA" id="ARBA00022679"/>
    </source>
</evidence>
<evidence type="ECO:0000256" key="5">
    <source>
        <dbReference type="ARBA" id="ARBA00016181"/>
    </source>
</evidence>
<dbReference type="GO" id="GO:0044281">
    <property type="term" value="P:small molecule metabolic process"/>
    <property type="evidence" value="ECO:0007669"/>
    <property type="project" value="UniProtKB-ARBA"/>
</dbReference>
<evidence type="ECO:0000313" key="14">
    <source>
        <dbReference type="Proteomes" id="UP000827069"/>
    </source>
</evidence>
<dbReference type="PANTHER" id="PTHR18919">
    <property type="entry name" value="ACETYL-COA C-ACYLTRANSFERASE"/>
    <property type="match status" value="1"/>
</dbReference>
<evidence type="ECO:0000256" key="9">
    <source>
        <dbReference type="PIRSR" id="PIRSR000429-1"/>
    </source>
</evidence>
<keyword evidence="14" id="KW-1185">Reference proteome</keyword>
<dbReference type="CDD" id="cd00751">
    <property type="entry name" value="thiolase"/>
    <property type="match status" value="1"/>
</dbReference>
<dbReference type="InterPro" id="IPR002155">
    <property type="entry name" value="Thiolase"/>
</dbReference>
<evidence type="ECO:0000256" key="1">
    <source>
        <dbReference type="ARBA" id="ARBA00003720"/>
    </source>
</evidence>
<feature type="active site" description="Acyl-thioester intermediate" evidence="9">
    <location>
        <position position="88"/>
    </location>
</feature>
<evidence type="ECO:0000256" key="2">
    <source>
        <dbReference type="ARBA" id="ARBA00005071"/>
    </source>
</evidence>
<dbReference type="Pfam" id="PF02803">
    <property type="entry name" value="Thiolase_C"/>
    <property type="match status" value="1"/>
</dbReference>
<evidence type="ECO:0000259" key="12">
    <source>
        <dbReference type="Pfam" id="PF02803"/>
    </source>
</evidence>
<dbReference type="Gene3D" id="3.40.47.10">
    <property type="match status" value="2"/>
</dbReference>